<evidence type="ECO:0000259" key="1">
    <source>
        <dbReference type="SMART" id="SM00858"/>
    </source>
</evidence>
<dbReference type="InterPro" id="IPR013974">
    <property type="entry name" value="SAF"/>
</dbReference>
<proteinExistence type="predicted"/>
<comment type="caution">
    <text evidence="2">The sequence shown here is derived from an EMBL/GenBank/DDBJ whole genome shotgun (WGS) entry which is preliminary data.</text>
</comment>
<evidence type="ECO:0000313" key="3">
    <source>
        <dbReference type="Proteomes" id="UP001169063"/>
    </source>
</evidence>
<reference evidence="2" key="1">
    <citation type="submission" date="2023-07" db="EMBL/GenBank/DDBJ databases">
        <title>Brevundimonas soil sp. nov., isolated from the soil of chemical plant.</title>
        <authorList>
            <person name="Wu N."/>
        </authorList>
    </citation>
    <scope>NUCLEOTIDE SEQUENCE</scope>
    <source>
        <strain evidence="2">XZ-24</strain>
    </source>
</reference>
<protein>
    <submittedName>
        <fullName evidence="2">Flp pilus assembly protein CpaB</fullName>
    </submittedName>
</protein>
<dbReference type="Pfam" id="PF16976">
    <property type="entry name" value="RcpC"/>
    <property type="match status" value="1"/>
</dbReference>
<name>A0ABT8SK88_9CAUL</name>
<dbReference type="RefSeq" id="WP_302109403.1">
    <property type="nucleotide sequence ID" value="NZ_JAUKTR010000002.1"/>
</dbReference>
<feature type="domain" description="SAF" evidence="1">
    <location>
        <begin position="46"/>
        <end position="141"/>
    </location>
</feature>
<keyword evidence="3" id="KW-1185">Reference proteome</keyword>
<dbReference type="InterPro" id="IPR017592">
    <property type="entry name" value="Pilus_assmbl_Flp-typ_CpaB"/>
</dbReference>
<evidence type="ECO:0000313" key="2">
    <source>
        <dbReference type="EMBL" id="MDO1558974.1"/>
    </source>
</evidence>
<dbReference type="InterPro" id="IPR031571">
    <property type="entry name" value="RcpC_dom"/>
</dbReference>
<dbReference type="SMART" id="SM00858">
    <property type="entry name" value="SAF"/>
    <property type="match status" value="1"/>
</dbReference>
<dbReference type="NCBIfam" id="TIGR03177">
    <property type="entry name" value="pilus_cpaB"/>
    <property type="match status" value="1"/>
</dbReference>
<dbReference type="EMBL" id="JAUKTR010000002">
    <property type="protein sequence ID" value="MDO1558974.1"/>
    <property type="molecule type" value="Genomic_DNA"/>
</dbReference>
<gene>
    <name evidence="2" type="primary">cpaB</name>
    <name evidence="2" type="ORF">Q0812_05980</name>
</gene>
<accession>A0ABT8SK88</accession>
<organism evidence="2 3">
    <name type="scientific">Peiella sedimenti</name>
    <dbReference type="NCBI Taxonomy" id="3061083"/>
    <lineage>
        <taxon>Bacteria</taxon>
        <taxon>Pseudomonadati</taxon>
        <taxon>Pseudomonadota</taxon>
        <taxon>Alphaproteobacteria</taxon>
        <taxon>Caulobacterales</taxon>
        <taxon>Caulobacteraceae</taxon>
        <taxon>Peiella</taxon>
    </lineage>
</organism>
<dbReference type="Proteomes" id="UP001169063">
    <property type="component" value="Unassembled WGS sequence"/>
</dbReference>
<dbReference type="Pfam" id="PF08666">
    <property type="entry name" value="SAF"/>
    <property type="match status" value="1"/>
</dbReference>
<sequence length="296" mass="30614">MKPARIAVIAIAAVSAIGLALVVRAMGQGPSTSEAATAQVQAAPTVRVLVASRDLPVGKRVESADMEWKDWPVANLNPAYVTDGAPPRAAPADGERAEAAAAQANHVAADLTGNTPRAAFIDAVVREQILAGEPILGHKLVRAGQSGYMAAFLEPGMRAMAIRVTVETAAGGFILPGDRVDVLLTRESRLSDVAGDQSGRSRFTSSTVMRNVKVLAIDQATTAGEEQAVIGATATLELSARDAEALALAKSEGELSLVLRSYADTAGPSGAVVSPRTENAAIRVFRNGQAETVVTQ</sequence>
<dbReference type="CDD" id="cd11614">
    <property type="entry name" value="SAF_CpaB_FlgA_like"/>
    <property type="match status" value="1"/>
</dbReference>